<dbReference type="OrthoDB" id="635146at2"/>
<name>A0A1M7ZHS3_9BACT</name>
<sequence>MRFLTWLLFLCTLLVFGSVFISPEDFPYVGLLPFLIPVAWLINFFLFIILTLSWRKLAFVPLAALLIGYRFAEITFQLNPKTDNPEGLQVLTYNAHLFNYKGRNGGKFDPNIFTWLQDHPADVKVFQEFYQNSTTPSRNAVKLLGEDSGLEVSYQIIEGKPKRNSYGLAIFSRYPIVNDGKVFEAQHTNGAIFADIKYNSDTVRIYNCHLESMKIDSESLDNIDGVKEKYRQTLGKLHRGSLERSKQLKVLEEHIANSPHPVIVMGDFNEIPYSNTYFRLSKTLKNAFETAGRGFGFTYNKILFFLRIDHIFTSQSLKAVDFKTHREVDYSDHYPVSATFQLENSSPESE</sequence>
<keyword evidence="1" id="KW-1133">Transmembrane helix</keyword>
<dbReference type="Gene3D" id="3.60.10.10">
    <property type="entry name" value="Endonuclease/exonuclease/phosphatase"/>
    <property type="match status" value="1"/>
</dbReference>
<keyword evidence="3" id="KW-0269">Exonuclease</keyword>
<dbReference type="AlphaFoldDB" id="A0A1M7ZHS3"/>
<dbReference type="SUPFAM" id="SSF56219">
    <property type="entry name" value="DNase I-like"/>
    <property type="match status" value="1"/>
</dbReference>
<keyword evidence="3" id="KW-0540">Nuclease</keyword>
<dbReference type="GO" id="GO:0006506">
    <property type="term" value="P:GPI anchor biosynthetic process"/>
    <property type="evidence" value="ECO:0007669"/>
    <property type="project" value="TreeGrafter"/>
</dbReference>
<organism evidence="3 4">
    <name type="scientific">Algoriphagus zhangzhouensis</name>
    <dbReference type="NCBI Taxonomy" id="1073327"/>
    <lineage>
        <taxon>Bacteria</taxon>
        <taxon>Pseudomonadati</taxon>
        <taxon>Bacteroidota</taxon>
        <taxon>Cytophagia</taxon>
        <taxon>Cytophagales</taxon>
        <taxon>Cyclobacteriaceae</taxon>
        <taxon>Algoriphagus</taxon>
    </lineage>
</organism>
<evidence type="ECO:0000313" key="4">
    <source>
        <dbReference type="Proteomes" id="UP000184609"/>
    </source>
</evidence>
<dbReference type="Pfam" id="PF03372">
    <property type="entry name" value="Exo_endo_phos"/>
    <property type="match status" value="1"/>
</dbReference>
<accession>A0A1M7ZHS3</accession>
<dbReference type="InterPro" id="IPR051916">
    <property type="entry name" value="GPI-anchor_lipid_remodeler"/>
</dbReference>
<keyword evidence="3" id="KW-0255">Endonuclease</keyword>
<keyword evidence="1" id="KW-0472">Membrane</keyword>
<dbReference type="GO" id="GO:0016020">
    <property type="term" value="C:membrane"/>
    <property type="evidence" value="ECO:0007669"/>
    <property type="project" value="GOC"/>
</dbReference>
<proteinExistence type="predicted"/>
<dbReference type="GO" id="GO:0004527">
    <property type="term" value="F:exonuclease activity"/>
    <property type="evidence" value="ECO:0007669"/>
    <property type="project" value="UniProtKB-KW"/>
</dbReference>
<dbReference type="InterPro" id="IPR005135">
    <property type="entry name" value="Endo/exonuclease/phosphatase"/>
</dbReference>
<protein>
    <submittedName>
        <fullName evidence="3">Metal-dependent hydrolase, endonuclease/exonuclease/phosphatase family</fullName>
    </submittedName>
</protein>
<dbReference type="InterPro" id="IPR036691">
    <property type="entry name" value="Endo/exonu/phosph_ase_sf"/>
</dbReference>
<dbReference type="CDD" id="cd09084">
    <property type="entry name" value="EEP-2"/>
    <property type="match status" value="1"/>
</dbReference>
<gene>
    <name evidence="3" type="ORF">SAMN04488108_3441</name>
</gene>
<dbReference type="Proteomes" id="UP000184609">
    <property type="component" value="Unassembled WGS sequence"/>
</dbReference>
<feature type="domain" description="Endonuclease/exonuclease/phosphatase" evidence="2">
    <location>
        <begin position="91"/>
        <end position="333"/>
    </location>
</feature>
<dbReference type="PANTHER" id="PTHR14859:SF15">
    <property type="entry name" value="ENDONUCLEASE_EXONUCLEASE_PHOSPHATASE DOMAIN-CONTAINING PROTEIN"/>
    <property type="match status" value="1"/>
</dbReference>
<dbReference type="STRING" id="1073327.SAMN04488108_3441"/>
<evidence type="ECO:0000259" key="2">
    <source>
        <dbReference type="Pfam" id="PF03372"/>
    </source>
</evidence>
<keyword evidence="4" id="KW-1185">Reference proteome</keyword>
<feature type="transmembrane region" description="Helical" evidence="1">
    <location>
        <begin position="27"/>
        <end position="50"/>
    </location>
</feature>
<evidence type="ECO:0000313" key="3">
    <source>
        <dbReference type="EMBL" id="SHO64424.1"/>
    </source>
</evidence>
<dbReference type="GO" id="GO:0004519">
    <property type="term" value="F:endonuclease activity"/>
    <property type="evidence" value="ECO:0007669"/>
    <property type="project" value="UniProtKB-KW"/>
</dbReference>
<evidence type="ECO:0000256" key="1">
    <source>
        <dbReference type="SAM" id="Phobius"/>
    </source>
</evidence>
<dbReference type="EMBL" id="FRXN01000005">
    <property type="protein sequence ID" value="SHO64424.1"/>
    <property type="molecule type" value="Genomic_DNA"/>
</dbReference>
<dbReference type="RefSeq" id="WP_073573042.1">
    <property type="nucleotide sequence ID" value="NZ_FRXN01000005.1"/>
</dbReference>
<keyword evidence="3" id="KW-0378">Hydrolase</keyword>
<reference evidence="4" key="1">
    <citation type="submission" date="2016-12" db="EMBL/GenBank/DDBJ databases">
        <authorList>
            <person name="Varghese N."/>
            <person name="Submissions S."/>
        </authorList>
    </citation>
    <scope>NUCLEOTIDE SEQUENCE [LARGE SCALE GENOMIC DNA]</scope>
    <source>
        <strain evidence="4">DSM 25035</strain>
    </source>
</reference>
<keyword evidence="1" id="KW-0812">Transmembrane</keyword>
<dbReference type="PANTHER" id="PTHR14859">
    <property type="entry name" value="CALCOFLUOR WHITE HYPERSENSITIVE PROTEIN PRECURSOR"/>
    <property type="match status" value="1"/>
</dbReference>